<dbReference type="GO" id="GO:0016705">
    <property type="term" value="F:oxidoreductase activity, acting on paired donors, with incorporation or reduction of molecular oxygen"/>
    <property type="evidence" value="ECO:0007669"/>
    <property type="project" value="InterPro"/>
</dbReference>
<dbReference type="InterPro" id="IPR017972">
    <property type="entry name" value="Cyt_P450_CS"/>
</dbReference>
<comment type="similarity">
    <text evidence="2 6">Belongs to the cytochrome P450 family.</text>
</comment>
<evidence type="ECO:0000256" key="5">
    <source>
        <dbReference type="PIRSR" id="PIRSR602403-1"/>
    </source>
</evidence>
<keyword evidence="6" id="KW-0560">Oxidoreductase</keyword>
<dbReference type="Pfam" id="PF00067">
    <property type="entry name" value="p450"/>
    <property type="match status" value="1"/>
</dbReference>
<gene>
    <name evidence="8" type="ORF">BDV96DRAFT_19881</name>
</gene>
<reference evidence="8" key="1">
    <citation type="journal article" date="2020" name="Stud. Mycol.">
        <title>101 Dothideomycetes genomes: a test case for predicting lifestyles and emergence of pathogens.</title>
        <authorList>
            <person name="Haridas S."/>
            <person name="Albert R."/>
            <person name="Binder M."/>
            <person name="Bloem J."/>
            <person name="Labutti K."/>
            <person name="Salamov A."/>
            <person name="Andreopoulos B."/>
            <person name="Baker S."/>
            <person name="Barry K."/>
            <person name="Bills G."/>
            <person name="Bluhm B."/>
            <person name="Cannon C."/>
            <person name="Castanera R."/>
            <person name="Culley D."/>
            <person name="Daum C."/>
            <person name="Ezra D."/>
            <person name="Gonzalez J."/>
            <person name="Henrissat B."/>
            <person name="Kuo A."/>
            <person name="Liang C."/>
            <person name="Lipzen A."/>
            <person name="Lutzoni F."/>
            <person name="Magnuson J."/>
            <person name="Mondo S."/>
            <person name="Nolan M."/>
            <person name="Ohm R."/>
            <person name="Pangilinan J."/>
            <person name="Park H.-J."/>
            <person name="Ramirez L."/>
            <person name="Alfaro M."/>
            <person name="Sun H."/>
            <person name="Tritt A."/>
            <person name="Yoshinaga Y."/>
            <person name="Zwiers L.-H."/>
            <person name="Turgeon B."/>
            <person name="Goodwin S."/>
            <person name="Spatafora J."/>
            <person name="Crous P."/>
            <person name="Grigoriev I."/>
        </authorList>
    </citation>
    <scope>NUCLEOTIDE SEQUENCE</scope>
    <source>
        <strain evidence="8">CBS 627.86</strain>
    </source>
</reference>
<dbReference type="GO" id="GO:0005506">
    <property type="term" value="F:iron ion binding"/>
    <property type="evidence" value="ECO:0007669"/>
    <property type="project" value="InterPro"/>
</dbReference>
<accession>A0A6A5ZE06</accession>
<keyword evidence="3 5" id="KW-0479">Metal-binding</keyword>
<dbReference type="Gene3D" id="1.10.630.10">
    <property type="entry name" value="Cytochrome P450"/>
    <property type="match status" value="1"/>
</dbReference>
<dbReference type="InterPro" id="IPR001128">
    <property type="entry name" value="Cyt_P450"/>
</dbReference>
<keyword evidence="7" id="KW-0472">Membrane</keyword>
<dbReference type="PROSITE" id="PS00086">
    <property type="entry name" value="CYTOCHROME_P450"/>
    <property type="match status" value="1"/>
</dbReference>
<keyword evidence="4 5" id="KW-0408">Iron</keyword>
<dbReference type="InterPro" id="IPR053007">
    <property type="entry name" value="CYP450_monoxygenase_sec-met"/>
</dbReference>
<dbReference type="InterPro" id="IPR002403">
    <property type="entry name" value="Cyt_P450_E_grp-IV"/>
</dbReference>
<dbReference type="GO" id="GO:0020037">
    <property type="term" value="F:heme binding"/>
    <property type="evidence" value="ECO:0007669"/>
    <property type="project" value="InterPro"/>
</dbReference>
<dbReference type="PANTHER" id="PTHR47582:SF1">
    <property type="entry name" value="P450, PUTATIVE (EUROFUNG)-RELATED"/>
    <property type="match status" value="1"/>
</dbReference>
<keyword evidence="5 6" id="KW-0349">Heme</keyword>
<comment type="cofactor">
    <cofactor evidence="1 5">
        <name>heme</name>
        <dbReference type="ChEBI" id="CHEBI:30413"/>
    </cofactor>
</comment>
<keyword evidence="7" id="KW-1133">Transmembrane helix</keyword>
<keyword evidence="7" id="KW-0812">Transmembrane</keyword>
<feature type="transmembrane region" description="Helical" evidence="7">
    <location>
        <begin position="7"/>
        <end position="29"/>
    </location>
</feature>
<dbReference type="CDD" id="cd11040">
    <property type="entry name" value="CYP7_CYP8-like"/>
    <property type="match status" value="1"/>
</dbReference>
<evidence type="ECO:0000313" key="8">
    <source>
        <dbReference type="EMBL" id="KAF2117163.1"/>
    </source>
</evidence>
<name>A0A6A5ZE06_9PLEO</name>
<dbReference type="PANTHER" id="PTHR47582">
    <property type="entry name" value="P450, PUTATIVE (EUROFUNG)-RELATED"/>
    <property type="match status" value="1"/>
</dbReference>
<dbReference type="AlphaFoldDB" id="A0A6A5ZE06"/>
<sequence length="530" mass="58763">MGIVTPGLVAFVSAVLGWYFVSGALLWLTQDSREPPALATTVPFITPLIGMIRHKTKYTRMLWNKQNFPIYTLRLPFSRIYVVNSAALITAVQRHPKILAFQPIEDSFAKRIIDPSDDCMARAKKDVEEWQNAPSSAPTPSHVLFKGVAPGEGLDGMNRMMIQRLQDAIGGLAKELGNGKEKYVDLHEWIKHEITMATTEGVYGEGNPYRDPKLAEAFWKFEEGLGALSMGVLPNLLAKTAVGGRNILAEAFEEYFTKHVSTSSSLTKGRHEYYTERGFTDKDIAKTEVGNGIAILSNTVPTAYWFTFHLFSKLEVLEACRKEALSHVVETHGPDGLVKAVDVSKLKTSSPILLSAFKEAMRVHSIGVGIRMVMQDHMLANQYLLKKGCIVIMPAAVQHFDSGLWGSDVASYNHERFVPDPTKTRPRVSPVCFRGFGGGTTLCPGRHFATTEVLVFVTMLMLRFTVEAPEGWKQPTTDKAAMSAVVPGPDSDFKVVLKRRPEDEGVKWIWSLTGSDEGIKIAAEDMEEKL</sequence>
<proteinExistence type="inferred from homology"/>
<evidence type="ECO:0000256" key="7">
    <source>
        <dbReference type="SAM" id="Phobius"/>
    </source>
</evidence>
<dbReference type="EMBL" id="ML977319">
    <property type="protein sequence ID" value="KAF2117163.1"/>
    <property type="molecule type" value="Genomic_DNA"/>
</dbReference>
<dbReference type="Proteomes" id="UP000799770">
    <property type="component" value="Unassembled WGS sequence"/>
</dbReference>
<dbReference type="OrthoDB" id="1470350at2759"/>
<dbReference type="SUPFAM" id="SSF48264">
    <property type="entry name" value="Cytochrome P450"/>
    <property type="match status" value="1"/>
</dbReference>
<feature type="binding site" description="axial binding residue" evidence="5">
    <location>
        <position position="443"/>
    </location>
    <ligand>
        <name>heme</name>
        <dbReference type="ChEBI" id="CHEBI:30413"/>
    </ligand>
    <ligandPart>
        <name>Fe</name>
        <dbReference type="ChEBI" id="CHEBI:18248"/>
    </ligandPart>
</feature>
<evidence type="ECO:0000256" key="2">
    <source>
        <dbReference type="ARBA" id="ARBA00010617"/>
    </source>
</evidence>
<evidence type="ECO:0000256" key="3">
    <source>
        <dbReference type="ARBA" id="ARBA00022723"/>
    </source>
</evidence>
<evidence type="ECO:0000256" key="1">
    <source>
        <dbReference type="ARBA" id="ARBA00001971"/>
    </source>
</evidence>
<organism evidence="8 9">
    <name type="scientific">Lophiotrema nucula</name>
    <dbReference type="NCBI Taxonomy" id="690887"/>
    <lineage>
        <taxon>Eukaryota</taxon>
        <taxon>Fungi</taxon>
        <taxon>Dikarya</taxon>
        <taxon>Ascomycota</taxon>
        <taxon>Pezizomycotina</taxon>
        <taxon>Dothideomycetes</taxon>
        <taxon>Pleosporomycetidae</taxon>
        <taxon>Pleosporales</taxon>
        <taxon>Lophiotremataceae</taxon>
        <taxon>Lophiotrema</taxon>
    </lineage>
</organism>
<evidence type="ECO:0000313" key="9">
    <source>
        <dbReference type="Proteomes" id="UP000799770"/>
    </source>
</evidence>
<dbReference type="InterPro" id="IPR036396">
    <property type="entry name" value="Cyt_P450_sf"/>
</dbReference>
<protein>
    <submittedName>
        <fullName evidence="8">Cytochrome P450</fullName>
    </submittedName>
</protein>
<evidence type="ECO:0000256" key="6">
    <source>
        <dbReference type="RuleBase" id="RU000461"/>
    </source>
</evidence>
<evidence type="ECO:0000256" key="4">
    <source>
        <dbReference type="ARBA" id="ARBA00023004"/>
    </source>
</evidence>
<dbReference type="PRINTS" id="PR00465">
    <property type="entry name" value="EP450IV"/>
</dbReference>
<keyword evidence="9" id="KW-1185">Reference proteome</keyword>
<dbReference type="GO" id="GO:0004497">
    <property type="term" value="F:monooxygenase activity"/>
    <property type="evidence" value="ECO:0007669"/>
    <property type="project" value="UniProtKB-KW"/>
</dbReference>
<keyword evidence="6" id="KW-0503">Monooxygenase</keyword>